<dbReference type="Proteomes" id="UP000284716">
    <property type="component" value="Unassembled WGS sequence"/>
</dbReference>
<comment type="caution">
    <text evidence="1">The sequence shown here is derived from an EMBL/GenBank/DDBJ whole genome shotgun (WGS) entry which is preliminary data.</text>
</comment>
<dbReference type="AlphaFoldDB" id="A0A422M274"/>
<name>A0A422M274_LACPA</name>
<organism evidence="1 2">
    <name type="scientific">Lacticaseibacillus paracasei</name>
    <name type="common">Lactobacillus paracasei</name>
    <dbReference type="NCBI Taxonomy" id="1597"/>
    <lineage>
        <taxon>Bacteria</taxon>
        <taxon>Bacillati</taxon>
        <taxon>Bacillota</taxon>
        <taxon>Bacilli</taxon>
        <taxon>Lactobacillales</taxon>
        <taxon>Lactobacillaceae</taxon>
        <taxon>Lacticaseibacillus</taxon>
    </lineage>
</organism>
<gene>
    <name evidence="1" type="ORF">FAM18157_01708</name>
</gene>
<protein>
    <submittedName>
        <fullName evidence="1">Uncharacterized protein</fullName>
    </submittedName>
</protein>
<proteinExistence type="predicted"/>
<dbReference type="EMBL" id="LKFS01000070">
    <property type="protein sequence ID" value="RND80905.1"/>
    <property type="molecule type" value="Genomic_DNA"/>
</dbReference>
<evidence type="ECO:0000313" key="1">
    <source>
        <dbReference type="EMBL" id="RND80905.1"/>
    </source>
</evidence>
<reference evidence="1 2" key="1">
    <citation type="journal article" date="2018" name="Front. Microbiol.">
        <title>Conversion of Methionine to Cysteine in Lactobacillus paracasei Depends on the Highly Mobile cysK-ctl-cysE Gene Cluster.</title>
        <authorList>
            <person name="Wuthrich D."/>
            <person name="Irmler S."/>
            <person name="Berthoud H."/>
            <person name="Guggenbuhl B."/>
            <person name="Eugster E."/>
            <person name="Bruggmann R."/>
        </authorList>
    </citation>
    <scope>NUCLEOTIDE SEQUENCE [LARGE SCALE GENOMIC DNA]</scope>
    <source>
        <strain evidence="1 2">FAM18157</strain>
    </source>
</reference>
<dbReference type="RefSeq" id="WP_123031964.1">
    <property type="nucleotide sequence ID" value="NZ_LKFS01000070.1"/>
</dbReference>
<sequence>MDDYTSLPEDGIYSLSELIELLKKFPSNATVHVCGNIEDRPIEEGWNMTYDPISNSLVFMGDVAMID</sequence>
<accession>A0A422M274</accession>
<evidence type="ECO:0000313" key="2">
    <source>
        <dbReference type="Proteomes" id="UP000284716"/>
    </source>
</evidence>